<dbReference type="AlphaFoldDB" id="A0A225BBI8"/>
<accession>A0A225BBI8</accession>
<sequence length="555" mass="60916">MSQVTTNDQQRPGLLAQAERIAEDFVLSPENVRRVTGHFVRQMKDGLTNHRVWQLPSFVRSVPTGAETGTFLAIDLGGSNCRICLVELHGNSTFAVTQRRYRVPPEVMVCQRYQPLFDFIAEKLSGFLVAHPVPNGRDHLRGETEEQRNTPYRLGFTFSFTCEQTSLAGGNLIRWDKDWDIPDAVGRDPCIMLQESIDKLGLPVSVTVLANDSVGTLLTRSYAAGQKTSSTLAAIIVGTGTNAAYVEKVSNIHRLGATGGQSDEIMVINTEWGCLDDKMEVLPRTPFDDEIDETSTDPGVQMFEKRVSGLYLGELLRLALVRLVRQGASEMTFDEESQLFRRQGIDSSFLSELAVLSSKNDSSQTVKLITDKLLAKNVTALDVKAIQLLSAAIVRRAARLAGASLAAIIIQSGRLDQRPLASKDPNTEVTEYQASETIQTPMTTSVGRFCHNLSLLWRRILKFFTGLNSSSKGRFLPADSSKPTQGCCPQDQIIDIGADGSLIEFYPTFETDMRGAMQEVPEIGPDGERRVRIGLAKDGSGVGAALMAQAALRQK</sequence>
<dbReference type="Proteomes" id="UP000214365">
    <property type="component" value="Unassembled WGS sequence"/>
</dbReference>
<keyword evidence="3 6" id="KW-0547">Nucleotide-binding</keyword>
<dbReference type="GO" id="GO:0006096">
    <property type="term" value="P:glycolytic process"/>
    <property type="evidence" value="ECO:0007669"/>
    <property type="project" value="UniProtKB-UniPathway"/>
</dbReference>
<dbReference type="SUPFAM" id="SSF53067">
    <property type="entry name" value="Actin-like ATPase domain"/>
    <property type="match status" value="2"/>
</dbReference>
<dbReference type="InterPro" id="IPR022673">
    <property type="entry name" value="Hexokinase_C"/>
</dbReference>
<dbReference type="GeneID" id="31000686"/>
<keyword evidence="4 6" id="KW-0418">Kinase</keyword>
<dbReference type="GO" id="GO:0001678">
    <property type="term" value="P:intracellular glucose homeostasis"/>
    <property type="evidence" value="ECO:0007669"/>
    <property type="project" value="InterPro"/>
</dbReference>
<dbReference type="GO" id="GO:0004340">
    <property type="term" value="F:glucokinase activity"/>
    <property type="evidence" value="ECO:0007669"/>
    <property type="project" value="TreeGrafter"/>
</dbReference>
<dbReference type="PROSITE" id="PS51748">
    <property type="entry name" value="HEXOKINASE_2"/>
    <property type="match status" value="1"/>
</dbReference>
<dbReference type="STRING" id="1441469.A0A225BBI8"/>
<organism evidence="9 10">
    <name type="scientific">Talaromyces atroroseus</name>
    <dbReference type="NCBI Taxonomy" id="1441469"/>
    <lineage>
        <taxon>Eukaryota</taxon>
        <taxon>Fungi</taxon>
        <taxon>Dikarya</taxon>
        <taxon>Ascomycota</taxon>
        <taxon>Pezizomycotina</taxon>
        <taxon>Eurotiomycetes</taxon>
        <taxon>Eurotiomycetidae</taxon>
        <taxon>Eurotiales</taxon>
        <taxon>Trichocomaceae</taxon>
        <taxon>Talaromyces</taxon>
        <taxon>Talaromyces sect. Trachyspermi</taxon>
    </lineage>
</organism>
<dbReference type="PANTHER" id="PTHR19443:SF30">
    <property type="entry name" value="GLUCOKINASE-1-RELATED"/>
    <property type="match status" value="1"/>
</dbReference>
<evidence type="ECO:0000259" key="7">
    <source>
        <dbReference type="Pfam" id="PF00349"/>
    </source>
</evidence>
<dbReference type="GO" id="GO:0005739">
    <property type="term" value="C:mitochondrion"/>
    <property type="evidence" value="ECO:0007669"/>
    <property type="project" value="TreeGrafter"/>
</dbReference>
<dbReference type="InterPro" id="IPR001312">
    <property type="entry name" value="Hexokinase"/>
</dbReference>
<dbReference type="Pfam" id="PF00349">
    <property type="entry name" value="Hexokinase_1"/>
    <property type="match status" value="1"/>
</dbReference>
<feature type="domain" description="Hexokinase C-terminal" evidence="8">
    <location>
        <begin position="234"/>
        <end position="548"/>
    </location>
</feature>
<feature type="domain" description="Hexokinase N-terminal" evidence="7">
    <location>
        <begin position="18"/>
        <end position="222"/>
    </location>
</feature>
<proteinExistence type="inferred from homology"/>
<evidence type="ECO:0000313" key="9">
    <source>
        <dbReference type="EMBL" id="OKL64265.1"/>
    </source>
</evidence>
<comment type="similarity">
    <text evidence="1 6">Belongs to the hexokinase family.</text>
</comment>
<evidence type="ECO:0000256" key="2">
    <source>
        <dbReference type="ARBA" id="ARBA00022679"/>
    </source>
</evidence>
<dbReference type="PANTHER" id="PTHR19443">
    <property type="entry name" value="HEXOKINASE"/>
    <property type="match status" value="1"/>
</dbReference>
<evidence type="ECO:0000256" key="6">
    <source>
        <dbReference type="RuleBase" id="RU362007"/>
    </source>
</evidence>
<dbReference type="EC" id="2.7.1.-" evidence="6"/>
<dbReference type="UniPathway" id="UPA00109">
    <property type="reaction ID" value="UER00180"/>
</dbReference>
<protein>
    <recommendedName>
        <fullName evidence="6">Phosphotransferase</fullName>
        <ecNumber evidence="6">2.7.1.-</ecNumber>
    </recommendedName>
</protein>
<dbReference type="GO" id="GO:0005536">
    <property type="term" value="F:D-glucose binding"/>
    <property type="evidence" value="ECO:0007669"/>
    <property type="project" value="InterPro"/>
</dbReference>
<dbReference type="EMBL" id="LFMY01000001">
    <property type="protein sequence ID" value="OKL64265.1"/>
    <property type="molecule type" value="Genomic_DNA"/>
</dbReference>
<name>A0A225BBI8_TALAT</name>
<dbReference type="OrthoDB" id="419537at2759"/>
<dbReference type="GO" id="GO:0005829">
    <property type="term" value="C:cytosol"/>
    <property type="evidence" value="ECO:0007669"/>
    <property type="project" value="TreeGrafter"/>
</dbReference>
<dbReference type="GO" id="GO:0008865">
    <property type="term" value="F:fructokinase activity"/>
    <property type="evidence" value="ECO:0007669"/>
    <property type="project" value="TreeGrafter"/>
</dbReference>
<dbReference type="GO" id="GO:0005524">
    <property type="term" value="F:ATP binding"/>
    <property type="evidence" value="ECO:0007669"/>
    <property type="project" value="UniProtKB-UniRule"/>
</dbReference>
<dbReference type="InterPro" id="IPR022672">
    <property type="entry name" value="Hexokinase_N"/>
</dbReference>
<keyword evidence="2 6" id="KW-0808">Transferase</keyword>
<evidence type="ECO:0000256" key="1">
    <source>
        <dbReference type="ARBA" id="ARBA00009225"/>
    </source>
</evidence>
<dbReference type="Pfam" id="PF03727">
    <property type="entry name" value="Hexokinase_2"/>
    <property type="match status" value="1"/>
</dbReference>
<dbReference type="GO" id="GO:0006006">
    <property type="term" value="P:glucose metabolic process"/>
    <property type="evidence" value="ECO:0007669"/>
    <property type="project" value="TreeGrafter"/>
</dbReference>
<keyword evidence="6" id="KW-0324">Glycolysis</keyword>
<evidence type="ECO:0000313" key="10">
    <source>
        <dbReference type="Proteomes" id="UP000214365"/>
    </source>
</evidence>
<dbReference type="RefSeq" id="XP_020124386.1">
    <property type="nucleotide sequence ID" value="XM_020260792.1"/>
</dbReference>
<evidence type="ECO:0000259" key="8">
    <source>
        <dbReference type="Pfam" id="PF03727"/>
    </source>
</evidence>
<dbReference type="Gene3D" id="3.30.420.40">
    <property type="match status" value="1"/>
</dbReference>
<comment type="caution">
    <text evidence="9">The sequence shown here is derived from an EMBL/GenBank/DDBJ whole genome shotgun (WGS) entry which is preliminary data.</text>
</comment>
<reference evidence="9 10" key="1">
    <citation type="submission" date="2015-06" db="EMBL/GenBank/DDBJ databases">
        <title>Talaromyces atroroseus IBT 11181 draft genome.</title>
        <authorList>
            <person name="Rasmussen K.B."/>
            <person name="Rasmussen S."/>
            <person name="Petersen B."/>
            <person name="Sicheritz-Ponten T."/>
            <person name="Mortensen U.H."/>
            <person name="Thrane U."/>
        </authorList>
    </citation>
    <scope>NUCLEOTIDE SEQUENCE [LARGE SCALE GENOMIC DNA]</scope>
    <source>
        <strain evidence="9 10">IBT 11181</strain>
    </source>
</reference>
<dbReference type="Gene3D" id="1.10.287.1250">
    <property type="match status" value="1"/>
</dbReference>
<dbReference type="PRINTS" id="PR00475">
    <property type="entry name" value="HEXOKINASE"/>
</dbReference>
<dbReference type="Gene3D" id="3.40.367.20">
    <property type="match status" value="1"/>
</dbReference>
<keyword evidence="10" id="KW-1185">Reference proteome</keyword>
<dbReference type="InterPro" id="IPR043129">
    <property type="entry name" value="ATPase_NBD"/>
</dbReference>
<evidence type="ECO:0000256" key="4">
    <source>
        <dbReference type="ARBA" id="ARBA00022777"/>
    </source>
</evidence>
<evidence type="ECO:0000256" key="5">
    <source>
        <dbReference type="ARBA" id="ARBA00022840"/>
    </source>
</evidence>
<keyword evidence="5 6" id="KW-0067">ATP-binding</keyword>
<evidence type="ECO:0000256" key="3">
    <source>
        <dbReference type="ARBA" id="ARBA00022741"/>
    </source>
</evidence>
<gene>
    <name evidence="9" type="ORF">UA08_00931</name>
</gene>